<evidence type="ECO:0000313" key="8">
    <source>
        <dbReference type="EMBL" id="TCZ73308.1"/>
    </source>
</evidence>
<dbReference type="PANTHER" id="PTHR12815:SF47">
    <property type="entry name" value="TRANSLOCATION AND ASSEMBLY MODULE SUBUNIT TAMA"/>
    <property type="match status" value="1"/>
</dbReference>
<sequence length="791" mass="89402">MKSAAQRAPRLKNSLLYAALLLLLSACAGVKNYPTSRPFVYEANVHVQDAELKREVRNDLESRLRQQLHDSINVRRVSRFFFFSQLKNPPVYDSANAAKSIAYLDALMHSAGFYRDSAWYTADTVVKGDQQRAILDYYVVPGRQTLIDSISIALNDTVMNNPRQAEALDTLQQLTLRNQAASPIQKGAPFAKPLLSAELDRLVGIYRNNGYLRFSRDELMIVFDTVGLALLRPSFDPLEQARLLEALQRRRENPVADIEYRLRPVHDSTRLLRYHIGNISIYPDLTVENSKLPAPEPVLDTSGVYVRSYGNLFKHRVLVENIYFRRGQLYDQRVIDRTANRFNSLSAWRIASVDPVPRAGTDSVDMVIRLTPAEKYGFDIGLEGSQNLGGLFVGSNLVGVNANLRNNNFARRAIQATYSVGVAMEVNSTVTQTVQLSGAASFVFPRLVWPRKWDGINPLKLLIRNPYRSTQRSLLAYSGRYIHRVDYLDLVGINASWGYEGSRNNKIASIRIPNIEYASIRRFRILDSLIEKNRSYQYLFNDGLIISGIGNLTLTGANTRTTRVGRIGFEAAGLLASLLRTPFLDDNLKRFLKVDLTGQINRKFDPEGRRVLAARVLLGLGFSLPYDRTDSARFYLPFYRAYFAGGANSMRGWTLRKLGPGSTVQSFARDVSPERFGDMQLEANVEYRFRLANVRGIFVNSALFVDAGNIWYLKPNPAFPDGTFRIDRLGQDIAMDVGTGLRIDFSFLKFRVDYAFKMKDPSPEDPAARNKLFYGFNPLKGTVQLGVDYPF</sequence>
<dbReference type="Gene3D" id="2.40.160.50">
    <property type="entry name" value="membrane protein fhac: a member of the omp85/tpsb transporter family"/>
    <property type="match status" value="1"/>
</dbReference>
<dbReference type="GO" id="GO:0019867">
    <property type="term" value="C:outer membrane"/>
    <property type="evidence" value="ECO:0007669"/>
    <property type="project" value="InterPro"/>
</dbReference>
<evidence type="ECO:0000313" key="9">
    <source>
        <dbReference type="Proteomes" id="UP000295164"/>
    </source>
</evidence>
<protein>
    <recommendedName>
        <fullName evidence="7">Bacterial surface antigen (D15) domain-containing protein</fullName>
    </recommendedName>
</protein>
<comment type="caution">
    <text evidence="8">The sequence shown here is derived from an EMBL/GenBank/DDBJ whole genome shotgun (WGS) entry which is preliminary data.</text>
</comment>
<evidence type="ECO:0000256" key="2">
    <source>
        <dbReference type="ARBA" id="ARBA00022692"/>
    </source>
</evidence>
<organism evidence="8 9">
    <name type="scientific">Flaviaesturariibacter aridisoli</name>
    <dbReference type="NCBI Taxonomy" id="2545761"/>
    <lineage>
        <taxon>Bacteria</taxon>
        <taxon>Pseudomonadati</taxon>
        <taxon>Bacteroidota</taxon>
        <taxon>Chitinophagia</taxon>
        <taxon>Chitinophagales</taxon>
        <taxon>Chitinophagaceae</taxon>
        <taxon>Flaviaestuariibacter</taxon>
    </lineage>
</organism>
<feature type="signal peptide" evidence="6">
    <location>
        <begin position="1"/>
        <end position="28"/>
    </location>
</feature>
<dbReference type="Proteomes" id="UP000295164">
    <property type="component" value="Unassembled WGS sequence"/>
</dbReference>
<keyword evidence="2" id="KW-0812">Transmembrane</keyword>
<dbReference type="EMBL" id="SKFH01000007">
    <property type="protein sequence ID" value="TCZ73308.1"/>
    <property type="molecule type" value="Genomic_DNA"/>
</dbReference>
<evidence type="ECO:0000256" key="1">
    <source>
        <dbReference type="ARBA" id="ARBA00004370"/>
    </source>
</evidence>
<dbReference type="PANTHER" id="PTHR12815">
    <property type="entry name" value="SORTING AND ASSEMBLY MACHINERY SAMM50 PROTEIN FAMILY MEMBER"/>
    <property type="match status" value="1"/>
</dbReference>
<dbReference type="OrthoDB" id="9814535at2"/>
<dbReference type="InterPro" id="IPR039910">
    <property type="entry name" value="D15-like"/>
</dbReference>
<evidence type="ECO:0000256" key="3">
    <source>
        <dbReference type="ARBA" id="ARBA00022729"/>
    </source>
</evidence>
<dbReference type="AlphaFoldDB" id="A0A4R4E6I2"/>
<gene>
    <name evidence="8" type="ORF">E0486_06450</name>
</gene>
<keyword evidence="3 6" id="KW-0732">Signal</keyword>
<keyword evidence="4" id="KW-0472">Membrane</keyword>
<name>A0A4R4E6I2_9BACT</name>
<evidence type="ECO:0000259" key="7">
    <source>
        <dbReference type="Pfam" id="PF01103"/>
    </source>
</evidence>
<dbReference type="InterPro" id="IPR000184">
    <property type="entry name" value="Bac_surfAg_D15"/>
</dbReference>
<feature type="domain" description="Bacterial surface antigen (D15)" evidence="7">
    <location>
        <begin position="583"/>
        <end position="763"/>
    </location>
</feature>
<accession>A0A4R4E6I2</accession>
<evidence type="ECO:0000256" key="5">
    <source>
        <dbReference type="ARBA" id="ARBA00023237"/>
    </source>
</evidence>
<keyword evidence="5" id="KW-0998">Cell outer membrane</keyword>
<feature type="chain" id="PRO_5020930929" description="Bacterial surface antigen (D15) domain-containing protein" evidence="6">
    <location>
        <begin position="29"/>
        <end position="791"/>
    </location>
</feature>
<evidence type="ECO:0000256" key="6">
    <source>
        <dbReference type="SAM" id="SignalP"/>
    </source>
</evidence>
<dbReference type="Pfam" id="PF01103">
    <property type="entry name" value="Omp85"/>
    <property type="match status" value="1"/>
</dbReference>
<proteinExistence type="predicted"/>
<keyword evidence="9" id="KW-1185">Reference proteome</keyword>
<evidence type="ECO:0000256" key="4">
    <source>
        <dbReference type="ARBA" id="ARBA00023136"/>
    </source>
</evidence>
<reference evidence="8 9" key="1">
    <citation type="submission" date="2019-03" db="EMBL/GenBank/DDBJ databases">
        <authorList>
            <person name="Kim M.K.M."/>
        </authorList>
    </citation>
    <scope>NUCLEOTIDE SEQUENCE [LARGE SCALE GENOMIC DNA]</scope>
    <source>
        <strain evidence="8 9">17J68-15</strain>
    </source>
</reference>
<comment type="subcellular location">
    <subcellularLocation>
        <location evidence="1">Membrane</location>
    </subcellularLocation>
</comment>
<dbReference type="RefSeq" id="WP_131851327.1">
    <property type="nucleotide sequence ID" value="NZ_SKFH01000007.1"/>
</dbReference>
<dbReference type="PROSITE" id="PS51257">
    <property type="entry name" value="PROKAR_LIPOPROTEIN"/>
    <property type="match status" value="1"/>
</dbReference>